<feature type="domain" description="LTD" evidence="4">
    <location>
        <begin position="37"/>
        <end position="159"/>
    </location>
</feature>
<dbReference type="PROSITE" id="PS50093">
    <property type="entry name" value="PKD"/>
    <property type="match status" value="1"/>
</dbReference>
<dbReference type="InterPro" id="IPR036415">
    <property type="entry name" value="Lamin_tail_dom_sf"/>
</dbReference>
<dbReference type="SUPFAM" id="SSF49299">
    <property type="entry name" value="PKD domain"/>
    <property type="match status" value="1"/>
</dbReference>
<evidence type="ECO:0008006" key="7">
    <source>
        <dbReference type="Google" id="ProtNLM"/>
    </source>
</evidence>
<gene>
    <name evidence="5" type="ORF">COW81_00325</name>
</gene>
<reference evidence="5 6" key="1">
    <citation type="submission" date="2017-09" db="EMBL/GenBank/DDBJ databases">
        <title>Depth-based differentiation of microbial function through sediment-hosted aquifers and enrichment of novel symbionts in the deep terrestrial subsurface.</title>
        <authorList>
            <person name="Probst A.J."/>
            <person name="Ladd B."/>
            <person name="Jarett J.K."/>
            <person name="Geller-Mcgrath D.E."/>
            <person name="Sieber C.M."/>
            <person name="Emerson J.B."/>
            <person name="Anantharaman K."/>
            <person name="Thomas B.C."/>
            <person name="Malmstrom R."/>
            <person name="Stieglmeier M."/>
            <person name="Klingl A."/>
            <person name="Woyke T."/>
            <person name="Ryan C.M."/>
            <person name="Banfield J.F."/>
        </authorList>
    </citation>
    <scope>NUCLEOTIDE SEQUENCE [LARGE SCALE GENOMIC DNA]</scope>
    <source>
        <strain evidence="5">CG22_combo_CG10-13_8_21_14_all_36_13</strain>
    </source>
</reference>
<dbReference type="CDD" id="cd00146">
    <property type="entry name" value="PKD"/>
    <property type="match status" value="1"/>
</dbReference>
<feature type="domain" description="PKD" evidence="3">
    <location>
        <begin position="257"/>
        <end position="298"/>
    </location>
</feature>
<proteinExistence type="predicted"/>
<evidence type="ECO:0000313" key="5">
    <source>
        <dbReference type="EMBL" id="PIP87420.1"/>
    </source>
</evidence>
<protein>
    <recommendedName>
        <fullName evidence="7">PKD domain-containing protein</fullName>
    </recommendedName>
</protein>
<dbReference type="InterPro" id="IPR013783">
    <property type="entry name" value="Ig-like_fold"/>
</dbReference>
<dbReference type="InterPro" id="IPR001322">
    <property type="entry name" value="Lamin_tail_dom"/>
</dbReference>
<keyword evidence="2" id="KW-0812">Transmembrane</keyword>
<dbReference type="Pfam" id="PF00932">
    <property type="entry name" value="LTD"/>
    <property type="match status" value="1"/>
</dbReference>
<evidence type="ECO:0000259" key="3">
    <source>
        <dbReference type="PROSITE" id="PS50093"/>
    </source>
</evidence>
<accession>A0A2H0E0R0</accession>
<dbReference type="SUPFAM" id="SSF74853">
    <property type="entry name" value="Lamin A/C globular tail domain"/>
    <property type="match status" value="2"/>
</dbReference>
<feature type="compositionally biased region" description="Low complexity" evidence="1">
    <location>
        <begin position="195"/>
        <end position="204"/>
    </location>
</feature>
<name>A0A2H0E0R0_9BACT</name>
<evidence type="ECO:0000313" key="6">
    <source>
        <dbReference type="Proteomes" id="UP000231143"/>
    </source>
</evidence>
<dbReference type="Proteomes" id="UP000231143">
    <property type="component" value="Unassembled WGS sequence"/>
</dbReference>
<feature type="region of interest" description="Disordered" evidence="1">
    <location>
        <begin position="193"/>
        <end position="220"/>
    </location>
</feature>
<evidence type="ECO:0000256" key="2">
    <source>
        <dbReference type="SAM" id="Phobius"/>
    </source>
</evidence>
<sequence length="529" mass="57199">MGLKNTKHNIPNATESHLGCLHLVPIFSPILALVMFFGLSVSVNAQIVITEVMYDLEVGSDSGREWVEVCNTASVDVNISGWKFFENNTNHGLNMVSGSENISSGEFAVFADNPEKFLIDWPGFSGNLFDSAFSLSNTGETIEIRNADLVTEDIFVYTNELGASGDGNSLHKSDASIMASSANPGSGTCKVVNYGGNESSGGNEDPPSDDVEQNTATASSSYSVPVAPNIKVDAGRDMVGIVGADISFVANTIGLKGKPIDAERYLWSFGDGARGEGKKITHAFNYPGNYIVYLDVASGKYSTSDKLNVNIVPADIFVSKIGTGPDGFVEITNDTKYEISLSRWMISDGNKIFTIPENTFIKSKNSIKFASSITGLNISIPESVLLMYSNGLIVKNNSQNLIDSVVNQNIVDSNVGAQNEEIVKTKQENMALQSENISVKSEYTDTEIVDADDDFGVLEKDQAASARSSRIDLKWIMSLFSLIVVGSVAVVFLRKDLDSSDQKKDGDGEIDFRKIAKKFEIIDKESESL</sequence>
<feature type="transmembrane region" description="Helical" evidence="2">
    <location>
        <begin position="21"/>
        <end position="43"/>
    </location>
</feature>
<dbReference type="Pfam" id="PF18911">
    <property type="entry name" value="PKD_4"/>
    <property type="match status" value="1"/>
</dbReference>
<dbReference type="AlphaFoldDB" id="A0A2H0E0R0"/>
<organism evidence="5 6">
    <name type="scientific">Candidatus Campbellbacteria bacterium CG22_combo_CG10-13_8_21_14_all_36_13</name>
    <dbReference type="NCBI Taxonomy" id="1974529"/>
    <lineage>
        <taxon>Bacteria</taxon>
        <taxon>Candidatus Campbelliibacteriota</taxon>
    </lineage>
</organism>
<evidence type="ECO:0000256" key="1">
    <source>
        <dbReference type="SAM" id="MobiDB-lite"/>
    </source>
</evidence>
<dbReference type="PROSITE" id="PS51841">
    <property type="entry name" value="LTD"/>
    <property type="match status" value="1"/>
</dbReference>
<keyword evidence="2" id="KW-0472">Membrane</keyword>
<evidence type="ECO:0000259" key="4">
    <source>
        <dbReference type="PROSITE" id="PS51841"/>
    </source>
</evidence>
<dbReference type="EMBL" id="PCTT01000005">
    <property type="protein sequence ID" value="PIP87420.1"/>
    <property type="molecule type" value="Genomic_DNA"/>
</dbReference>
<feature type="transmembrane region" description="Helical" evidence="2">
    <location>
        <begin position="475"/>
        <end position="493"/>
    </location>
</feature>
<keyword evidence="2" id="KW-1133">Transmembrane helix</keyword>
<dbReference type="InterPro" id="IPR000601">
    <property type="entry name" value="PKD_dom"/>
</dbReference>
<comment type="caution">
    <text evidence="5">The sequence shown here is derived from an EMBL/GenBank/DDBJ whole genome shotgun (WGS) entry which is preliminary data.</text>
</comment>
<dbReference type="InterPro" id="IPR035986">
    <property type="entry name" value="PKD_dom_sf"/>
</dbReference>
<dbReference type="Gene3D" id="2.60.40.10">
    <property type="entry name" value="Immunoglobulins"/>
    <property type="match status" value="1"/>
</dbReference>